<organism evidence="7">
    <name type="scientific">Trepomonas sp. PC1</name>
    <dbReference type="NCBI Taxonomy" id="1076344"/>
    <lineage>
        <taxon>Eukaryota</taxon>
        <taxon>Metamonada</taxon>
        <taxon>Diplomonadida</taxon>
        <taxon>Hexamitidae</taxon>
        <taxon>Hexamitinae</taxon>
        <taxon>Trepomonas</taxon>
    </lineage>
</organism>
<keyword evidence="1" id="KW-0547">Nucleotide-binding</keyword>
<dbReference type="AlphaFoldDB" id="A0A146K5L3"/>
<dbReference type="PANTHER" id="PTHR18934:SF91">
    <property type="entry name" value="PRE-MRNA-SPLICING FACTOR ATP-DEPENDENT RNA HELICASE PRP16"/>
    <property type="match status" value="1"/>
</dbReference>
<dbReference type="SMART" id="SM00487">
    <property type="entry name" value="DEXDc"/>
    <property type="match status" value="1"/>
</dbReference>
<evidence type="ECO:0000259" key="5">
    <source>
        <dbReference type="PROSITE" id="PS51192"/>
    </source>
</evidence>
<dbReference type="PROSITE" id="PS51194">
    <property type="entry name" value="HELICASE_CTER"/>
    <property type="match status" value="1"/>
</dbReference>
<evidence type="ECO:0000259" key="6">
    <source>
        <dbReference type="PROSITE" id="PS51194"/>
    </source>
</evidence>
<dbReference type="CDD" id="cd17917">
    <property type="entry name" value="DEXHc_RHA-like"/>
    <property type="match status" value="1"/>
</dbReference>
<dbReference type="SUPFAM" id="SSF52540">
    <property type="entry name" value="P-loop containing nucleoside triphosphate hydrolases"/>
    <property type="match status" value="1"/>
</dbReference>
<name>A0A146K5L3_9EUKA</name>
<dbReference type="InterPro" id="IPR027417">
    <property type="entry name" value="P-loop_NTPase"/>
</dbReference>
<dbReference type="Pfam" id="PF00271">
    <property type="entry name" value="Helicase_C"/>
    <property type="match status" value="1"/>
</dbReference>
<dbReference type="PROSITE" id="PS51192">
    <property type="entry name" value="HELICASE_ATP_BIND_1"/>
    <property type="match status" value="1"/>
</dbReference>
<feature type="domain" description="Helicase ATP-binding" evidence="5">
    <location>
        <begin position="10"/>
        <end position="164"/>
    </location>
</feature>
<sequence>MNEKHKTTLFEHISKNKISVITASCGYGKSTLIPPCLLEYYKDCKIIVSQPRRVACVEVCKYVQQNNPKLKVGYNVRFDNRATNATQLIYLTEGILLQMLDNIDLSNVILIIDEAHELSTNLVLILNFIANNLEKLKKLIICSATLDTKVFQSFLPICHLHLEQKQFQVQVIQNSAEFEQTTRSIAMQHYQLKYIDRVVTSILQTVQECHHSILVFLPGVQEINKVHKLLLEQSLYLKDFTVQPFHSNCTKIHNEQTIYLATSIAETSLTLPNIQYVIDSGIQRKFVFNRQIKSQQLIDYFINTNQEKQRMGRAGRQMDGYYVKIHPQNYLQTYEIQEQDLHVLALQLLKFGVSKLKLIVQPSFKNLCWTISDLKFNELINENGDLTEKGEFAVQFLYLESISLISLLYYHRNEKSVSIAAFVSAFKGQKMLLPKTKSDFDAIYNVTQLIDKNYNTDYDKNYVQKYKDIKNQIITHIKPFKSKLNLSWADALQQSYKAKKCERINGMFYNSVYKVVMNVKQPLSDGFYYEESMEINGFVHAAVVEWLGAMQSIKNELVNSHQKKLLSLHCNVELHTVYLFSVHLVFGRDCHLRT</sequence>
<reference evidence="7" key="1">
    <citation type="submission" date="2015-07" db="EMBL/GenBank/DDBJ databases">
        <title>Adaptation to a free-living lifestyle via gene acquisitions in the diplomonad Trepomonas sp. PC1.</title>
        <authorList>
            <person name="Xu F."/>
            <person name="Jerlstrom-Hultqvist J."/>
            <person name="Kolisko M."/>
            <person name="Simpson A.G.B."/>
            <person name="Roger A.J."/>
            <person name="Svard S.G."/>
            <person name="Andersson J.O."/>
        </authorList>
    </citation>
    <scope>NUCLEOTIDE SEQUENCE</scope>
    <source>
        <strain evidence="7">PC1</strain>
    </source>
</reference>
<dbReference type="InterPro" id="IPR011545">
    <property type="entry name" value="DEAD/DEAH_box_helicase_dom"/>
</dbReference>
<evidence type="ECO:0000256" key="1">
    <source>
        <dbReference type="ARBA" id="ARBA00022741"/>
    </source>
</evidence>
<dbReference type="GO" id="GO:0004386">
    <property type="term" value="F:helicase activity"/>
    <property type="evidence" value="ECO:0007669"/>
    <property type="project" value="UniProtKB-KW"/>
</dbReference>
<dbReference type="GO" id="GO:0016787">
    <property type="term" value="F:hydrolase activity"/>
    <property type="evidence" value="ECO:0007669"/>
    <property type="project" value="UniProtKB-KW"/>
</dbReference>
<evidence type="ECO:0000313" key="7">
    <source>
        <dbReference type="EMBL" id="JAP92190.1"/>
    </source>
</evidence>
<feature type="domain" description="Helicase C-terminal" evidence="6">
    <location>
        <begin position="201"/>
        <end position="352"/>
    </location>
</feature>
<keyword evidence="2" id="KW-0378">Hydrolase</keyword>
<dbReference type="GO" id="GO:0003723">
    <property type="term" value="F:RNA binding"/>
    <property type="evidence" value="ECO:0007669"/>
    <property type="project" value="TreeGrafter"/>
</dbReference>
<gene>
    <name evidence="7" type="ORF">TPC1_15951</name>
</gene>
<dbReference type="Pfam" id="PF00270">
    <property type="entry name" value="DEAD"/>
    <property type="match status" value="1"/>
</dbReference>
<dbReference type="SMART" id="SM00490">
    <property type="entry name" value="HELICc"/>
    <property type="match status" value="1"/>
</dbReference>
<evidence type="ECO:0000256" key="4">
    <source>
        <dbReference type="ARBA" id="ARBA00022840"/>
    </source>
</evidence>
<dbReference type="CDD" id="cd18791">
    <property type="entry name" value="SF2_C_RHA"/>
    <property type="match status" value="1"/>
</dbReference>
<protein>
    <submittedName>
        <fullName evidence="7">ATP-dependent helicase HrpA</fullName>
    </submittedName>
</protein>
<dbReference type="InterPro" id="IPR014001">
    <property type="entry name" value="Helicase_ATP-bd"/>
</dbReference>
<keyword evidence="4" id="KW-0067">ATP-binding</keyword>
<evidence type="ECO:0000256" key="3">
    <source>
        <dbReference type="ARBA" id="ARBA00022806"/>
    </source>
</evidence>
<dbReference type="PANTHER" id="PTHR18934">
    <property type="entry name" value="ATP-DEPENDENT RNA HELICASE"/>
    <property type="match status" value="1"/>
</dbReference>
<accession>A0A146K5L3</accession>
<dbReference type="InterPro" id="IPR001650">
    <property type="entry name" value="Helicase_C-like"/>
</dbReference>
<dbReference type="GO" id="GO:0005524">
    <property type="term" value="F:ATP binding"/>
    <property type="evidence" value="ECO:0007669"/>
    <property type="project" value="UniProtKB-KW"/>
</dbReference>
<dbReference type="EMBL" id="GDID01004416">
    <property type="protein sequence ID" value="JAP92190.1"/>
    <property type="molecule type" value="Transcribed_RNA"/>
</dbReference>
<evidence type="ECO:0000256" key="2">
    <source>
        <dbReference type="ARBA" id="ARBA00022801"/>
    </source>
</evidence>
<proteinExistence type="predicted"/>
<keyword evidence="3 7" id="KW-0347">Helicase</keyword>
<dbReference type="Gene3D" id="3.40.50.300">
    <property type="entry name" value="P-loop containing nucleotide triphosphate hydrolases"/>
    <property type="match status" value="2"/>
</dbReference>